<evidence type="ECO:0000313" key="3">
    <source>
        <dbReference type="Proteomes" id="UP001501523"/>
    </source>
</evidence>
<keyword evidence="3" id="KW-1185">Reference proteome</keyword>
<organism evidence="2 3">
    <name type="scientific">Dokdonella soli</name>
    <dbReference type="NCBI Taxonomy" id="529810"/>
    <lineage>
        <taxon>Bacteria</taxon>
        <taxon>Pseudomonadati</taxon>
        <taxon>Pseudomonadota</taxon>
        <taxon>Gammaproteobacteria</taxon>
        <taxon>Lysobacterales</taxon>
        <taxon>Rhodanobacteraceae</taxon>
        <taxon>Dokdonella</taxon>
    </lineage>
</organism>
<dbReference type="EMBL" id="BAAAEU010000002">
    <property type="protein sequence ID" value="GAA0707363.1"/>
    <property type="molecule type" value="Genomic_DNA"/>
</dbReference>
<comment type="caution">
    <text evidence="2">The sequence shown here is derived from an EMBL/GenBank/DDBJ whole genome shotgun (WGS) entry which is preliminary data.</text>
</comment>
<protein>
    <recommendedName>
        <fullName evidence="1">Lcl C-terminal domain-containing protein</fullName>
    </recommendedName>
</protein>
<evidence type="ECO:0000313" key="2">
    <source>
        <dbReference type="EMBL" id="GAA0707363.1"/>
    </source>
</evidence>
<sequence>MLAFALAEENAGTSVQTHSDPVDAEFADLGNGVLKDTKTGLQWTQADNGFDINWYDAKSLCKNKDGSWRLPAVDELEAIYNANTPSPKICFVHNSTYFPCKVSHLFNLTGAGFWSGTQSGSAKAWDVTLIYGTRHLDPVSDPSYHRALCVRRI</sequence>
<feature type="domain" description="Lcl C-terminal" evidence="1">
    <location>
        <begin position="32"/>
        <end position="146"/>
    </location>
</feature>
<proteinExistence type="predicted"/>
<dbReference type="Pfam" id="PF07603">
    <property type="entry name" value="Lcl_C"/>
    <property type="match status" value="1"/>
</dbReference>
<dbReference type="InterPro" id="IPR011460">
    <property type="entry name" value="Lcl_C"/>
</dbReference>
<reference evidence="2 3" key="1">
    <citation type="journal article" date="2019" name="Int. J. Syst. Evol. Microbiol.">
        <title>The Global Catalogue of Microorganisms (GCM) 10K type strain sequencing project: providing services to taxonomists for standard genome sequencing and annotation.</title>
        <authorList>
            <consortium name="The Broad Institute Genomics Platform"/>
            <consortium name="The Broad Institute Genome Sequencing Center for Infectious Disease"/>
            <person name="Wu L."/>
            <person name="Ma J."/>
        </authorList>
    </citation>
    <scope>NUCLEOTIDE SEQUENCE [LARGE SCALE GENOMIC DNA]</scope>
    <source>
        <strain evidence="2 3">JCM 15421</strain>
    </source>
</reference>
<gene>
    <name evidence="2" type="ORF">GCM10009105_06110</name>
</gene>
<evidence type="ECO:0000259" key="1">
    <source>
        <dbReference type="Pfam" id="PF07603"/>
    </source>
</evidence>
<name>A0ABN1ICT2_9GAMM</name>
<accession>A0ABN1ICT2</accession>
<dbReference type="Proteomes" id="UP001501523">
    <property type="component" value="Unassembled WGS sequence"/>
</dbReference>